<evidence type="ECO:0000256" key="4">
    <source>
        <dbReference type="ARBA" id="ARBA00012944"/>
    </source>
</evidence>
<dbReference type="CTD" id="4538"/>
<dbReference type="GO" id="GO:0003954">
    <property type="term" value="F:NADH dehydrogenase activity"/>
    <property type="evidence" value="ECO:0007669"/>
    <property type="project" value="TreeGrafter"/>
</dbReference>
<dbReference type="PANTHER" id="PTHR43507:SF20">
    <property type="entry name" value="NADH-UBIQUINONE OXIDOREDUCTASE CHAIN 4"/>
    <property type="match status" value="1"/>
</dbReference>
<evidence type="ECO:0000256" key="17">
    <source>
        <dbReference type="RuleBase" id="RU003297"/>
    </source>
</evidence>
<evidence type="ECO:0000256" key="10">
    <source>
        <dbReference type="ARBA" id="ARBA00022982"/>
    </source>
</evidence>
<proteinExistence type="inferred from homology"/>
<dbReference type="Pfam" id="PF01059">
    <property type="entry name" value="Oxidored_q5_N"/>
    <property type="match status" value="1"/>
</dbReference>
<evidence type="ECO:0000256" key="6">
    <source>
        <dbReference type="ARBA" id="ARBA00022448"/>
    </source>
</evidence>
<feature type="domain" description="NADH:ubiquinone oxidoreductase chain 4 N-terminal" evidence="19">
    <location>
        <begin position="1"/>
        <end position="111"/>
    </location>
</feature>
<sequence length="454" mass="52926">MLKYFIIIMLMITFLIFLSMKNFMLNILFKNIILFLMIIFLIECNFVSLNLIDYTYIYFMFGLDNFSYWLIVLSMWIIFLMVLASIKIVKNNNFLLLFILNLSFMLIFLMMVFSVLNFMTFYFLFEASLIPTLFLILGWGYQIERIQAGYYMMFYTLFTSLPLLMVLIFFYNTKYSLDMIFMSISKYNLHGNVFIYLLMLMAFLVKLPMFMVHLWLPKAHVEAPVSGSMILAGVMLKLGGYGLYRVLLIIEMDFSSVNLLIVVFSLMGGIYMSFLCFRQVDMKSLVAYSSVVHMSLVIGGLLSVEFMGINGAYLMMISHGICSSGLFCVVNMFYERSMSRSLFINKGFLIFSPSMMIMWFLLCMGNMSAPPSLNMLSEIFLLISLLGLSKMLIIVLMVLLFVSSCYSLYLYSYICYGKSLNMFSFYMFSSREYFLMLLHLVPLNFLILKIDLFL</sequence>
<dbReference type="InterPro" id="IPR001750">
    <property type="entry name" value="ND/Mrp_TM"/>
</dbReference>
<accession>A0A9E8Z1W1</accession>
<feature type="transmembrane region" description="Helical" evidence="17">
    <location>
        <begin position="193"/>
        <end position="216"/>
    </location>
</feature>
<keyword evidence="10 17" id="KW-0249">Electron transport</keyword>
<reference evidence="20" key="1">
    <citation type="submission" date="2022-04" db="EMBL/GenBank/DDBJ databases">
        <authorList>
            <person name="Niu G."/>
            <person name="Wei M."/>
        </authorList>
    </citation>
    <scope>NUCLEOTIDE SEQUENCE</scope>
</reference>
<dbReference type="PRINTS" id="PR01437">
    <property type="entry name" value="NUOXDRDTASE4"/>
</dbReference>
<comment type="subcellular location">
    <subcellularLocation>
        <location evidence="2 17">Mitochondrion membrane</location>
        <topology evidence="2 17">Multi-pass membrane protein</topology>
    </subcellularLocation>
</comment>
<evidence type="ECO:0000256" key="5">
    <source>
        <dbReference type="ARBA" id="ARBA00021006"/>
    </source>
</evidence>
<dbReference type="PANTHER" id="PTHR43507">
    <property type="entry name" value="NADH-UBIQUINONE OXIDOREDUCTASE CHAIN 4"/>
    <property type="match status" value="1"/>
</dbReference>
<dbReference type="GO" id="GO:0042773">
    <property type="term" value="P:ATP synthesis coupled electron transport"/>
    <property type="evidence" value="ECO:0007669"/>
    <property type="project" value="InterPro"/>
</dbReference>
<feature type="transmembrane region" description="Helical" evidence="17">
    <location>
        <begin position="408"/>
        <end position="427"/>
    </location>
</feature>
<evidence type="ECO:0000256" key="15">
    <source>
        <dbReference type="ARBA" id="ARBA00023136"/>
    </source>
</evidence>
<feature type="transmembrane region" description="Helical" evidence="17">
    <location>
        <begin position="6"/>
        <end position="25"/>
    </location>
</feature>
<evidence type="ECO:0000313" key="20">
    <source>
        <dbReference type="EMBL" id="WAK85076.1"/>
    </source>
</evidence>
<dbReference type="EMBL" id="ON153182">
    <property type="protein sequence ID" value="WAK85076.1"/>
    <property type="molecule type" value="Genomic_DNA"/>
</dbReference>
<evidence type="ECO:0000259" key="18">
    <source>
        <dbReference type="Pfam" id="PF00361"/>
    </source>
</evidence>
<dbReference type="GO" id="GO:0015990">
    <property type="term" value="P:electron transport coupled proton transport"/>
    <property type="evidence" value="ECO:0007669"/>
    <property type="project" value="TreeGrafter"/>
</dbReference>
<dbReference type="InterPro" id="IPR003918">
    <property type="entry name" value="NADH_UbQ_OxRdtase"/>
</dbReference>
<geneLocation type="mitochondrion" evidence="20"/>
<evidence type="ECO:0000256" key="8">
    <source>
        <dbReference type="ARBA" id="ARBA00022692"/>
    </source>
</evidence>
<feature type="transmembrane region" description="Helical" evidence="17">
    <location>
        <begin position="312"/>
        <end position="334"/>
    </location>
</feature>
<evidence type="ECO:0000256" key="13">
    <source>
        <dbReference type="ARBA" id="ARBA00023075"/>
    </source>
</evidence>
<keyword evidence="12 17" id="KW-0520">NAD</keyword>
<protein>
    <recommendedName>
        <fullName evidence="5 17">NADH-ubiquinone oxidoreductase chain 4</fullName>
        <ecNumber evidence="4 17">7.1.1.2</ecNumber>
    </recommendedName>
</protein>
<comment type="function">
    <text evidence="17">Core subunit of the mitochondrial membrane respiratory chain NADH dehydrogenase (Complex I) which catalyzes electron transfer from NADH through the respiratory chain, using ubiquinone as an electron acceptor. Essential for the catalytic activity and assembly of complex I.</text>
</comment>
<keyword evidence="6 17" id="KW-0813">Transport</keyword>
<evidence type="ECO:0000256" key="2">
    <source>
        <dbReference type="ARBA" id="ARBA00004225"/>
    </source>
</evidence>
<dbReference type="AlphaFoldDB" id="A0A9E8Z1W1"/>
<evidence type="ECO:0000256" key="16">
    <source>
        <dbReference type="ARBA" id="ARBA00049551"/>
    </source>
</evidence>
<feature type="transmembrane region" description="Helical" evidence="17">
    <location>
        <begin position="379"/>
        <end position="401"/>
    </location>
</feature>
<comment type="catalytic activity">
    <reaction evidence="16 17">
        <text>a ubiquinone + NADH + 5 H(+)(in) = a ubiquinol + NAD(+) + 4 H(+)(out)</text>
        <dbReference type="Rhea" id="RHEA:29091"/>
        <dbReference type="Rhea" id="RHEA-COMP:9565"/>
        <dbReference type="Rhea" id="RHEA-COMP:9566"/>
        <dbReference type="ChEBI" id="CHEBI:15378"/>
        <dbReference type="ChEBI" id="CHEBI:16389"/>
        <dbReference type="ChEBI" id="CHEBI:17976"/>
        <dbReference type="ChEBI" id="CHEBI:57540"/>
        <dbReference type="ChEBI" id="CHEBI:57945"/>
        <dbReference type="EC" id="7.1.1.2"/>
    </reaction>
</comment>
<dbReference type="RefSeq" id="YP_010596817.1">
    <property type="nucleotide sequence ID" value="NC_069641.1"/>
</dbReference>
<name>A0A9E8Z1W1_9HYME</name>
<evidence type="ECO:0000256" key="7">
    <source>
        <dbReference type="ARBA" id="ARBA00022660"/>
    </source>
</evidence>
<feature type="transmembrane region" description="Helical" evidence="17">
    <location>
        <begin position="256"/>
        <end position="278"/>
    </location>
</feature>
<keyword evidence="11 17" id="KW-1133">Transmembrane helix</keyword>
<evidence type="ECO:0000256" key="9">
    <source>
        <dbReference type="ARBA" id="ARBA00022967"/>
    </source>
</evidence>
<evidence type="ECO:0000256" key="11">
    <source>
        <dbReference type="ARBA" id="ARBA00022989"/>
    </source>
</evidence>
<feature type="transmembrane region" description="Helical" evidence="17">
    <location>
        <begin position="32"/>
        <end position="54"/>
    </location>
</feature>
<comment type="similarity">
    <text evidence="3 17">Belongs to the complex I subunit 4 family.</text>
</comment>
<feature type="transmembrane region" description="Helical" evidence="17">
    <location>
        <begin position="93"/>
        <end position="115"/>
    </location>
</feature>
<evidence type="ECO:0000256" key="1">
    <source>
        <dbReference type="ARBA" id="ARBA00003257"/>
    </source>
</evidence>
<dbReference type="GO" id="GO:0008137">
    <property type="term" value="F:NADH dehydrogenase (ubiquinone) activity"/>
    <property type="evidence" value="ECO:0007669"/>
    <property type="project" value="UniProtKB-UniRule"/>
</dbReference>
<keyword evidence="7 17" id="KW-0679">Respiratory chain</keyword>
<keyword evidence="15 17" id="KW-0472">Membrane</keyword>
<feature type="domain" description="NADH:quinone oxidoreductase/Mrp antiporter transmembrane" evidence="18">
    <location>
        <begin position="117"/>
        <end position="399"/>
    </location>
</feature>
<feature type="transmembrane region" description="Helical" evidence="17">
    <location>
        <begin position="285"/>
        <end position="306"/>
    </location>
</feature>
<feature type="transmembrane region" description="Helical" evidence="17">
    <location>
        <begin position="153"/>
        <end position="173"/>
    </location>
</feature>
<keyword evidence="14 17" id="KW-0496">Mitochondrion</keyword>
<dbReference type="GO" id="GO:0048039">
    <property type="term" value="F:ubiquinone binding"/>
    <property type="evidence" value="ECO:0007669"/>
    <property type="project" value="TreeGrafter"/>
</dbReference>
<keyword evidence="13 17" id="KW-0830">Ubiquinone</keyword>
<gene>
    <name evidence="20" type="primary">ND4</name>
</gene>
<feature type="transmembrane region" description="Helical" evidence="17">
    <location>
        <begin position="228"/>
        <end position="250"/>
    </location>
</feature>
<evidence type="ECO:0000256" key="12">
    <source>
        <dbReference type="ARBA" id="ARBA00023027"/>
    </source>
</evidence>
<dbReference type="InterPro" id="IPR000260">
    <property type="entry name" value="NADH4_N"/>
</dbReference>
<evidence type="ECO:0000259" key="19">
    <source>
        <dbReference type="Pfam" id="PF01059"/>
    </source>
</evidence>
<organism evidence="20">
    <name type="scientific">Stenocephus fraxini</name>
    <dbReference type="NCBI Taxonomy" id="2963023"/>
    <lineage>
        <taxon>Eukaryota</taxon>
        <taxon>Metazoa</taxon>
        <taxon>Ecdysozoa</taxon>
        <taxon>Arthropoda</taxon>
        <taxon>Hexapoda</taxon>
        <taxon>Insecta</taxon>
        <taxon>Pterygota</taxon>
        <taxon>Neoptera</taxon>
        <taxon>Endopterygota</taxon>
        <taxon>Hymenoptera</taxon>
        <taxon>Cephoidea</taxon>
        <taxon>Cephidae</taxon>
        <taxon>Stenocephus</taxon>
    </lineage>
</organism>
<evidence type="ECO:0000256" key="3">
    <source>
        <dbReference type="ARBA" id="ARBA00009025"/>
    </source>
</evidence>
<comment type="function">
    <text evidence="1">Core subunit of the mitochondrial membrane respiratory chain NADH dehydrogenase (Complex I) that is believed to belong to the minimal assembly required for catalysis. Complex I functions in the transfer of electrons from NADH to the respiratory chain. The immediate electron acceptor for the enzyme is believed to be ubiquinone.</text>
</comment>
<dbReference type="GeneID" id="77607853"/>
<dbReference type="Pfam" id="PF00361">
    <property type="entry name" value="Proton_antipo_M"/>
    <property type="match status" value="1"/>
</dbReference>
<evidence type="ECO:0000256" key="14">
    <source>
        <dbReference type="ARBA" id="ARBA00023128"/>
    </source>
</evidence>
<dbReference type="EC" id="7.1.1.2" evidence="4 17"/>
<feature type="transmembrane region" description="Helical" evidence="17">
    <location>
        <begin position="66"/>
        <end position="86"/>
    </location>
</feature>
<keyword evidence="9" id="KW-1278">Translocase</keyword>
<keyword evidence="8 17" id="KW-0812">Transmembrane</keyword>
<dbReference type="GO" id="GO:0031966">
    <property type="term" value="C:mitochondrial membrane"/>
    <property type="evidence" value="ECO:0007669"/>
    <property type="project" value="UniProtKB-SubCell"/>
</dbReference>
<feature type="transmembrane region" description="Helical" evidence="17">
    <location>
        <begin position="346"/>
        <end position="367"/>
    </location>
</feature>
<feature type="transmembrane region" description="Helical" evidence="17">
    <location>
        <begin position="121"/>
        <end position="141"/>
    </location>
</feature>